<keyword evidence="5 13" id="KW-0812">Transmembrane</keyword>
<evidence type="ECO:0000256" key="3">
    <source>
        <dbReference type="ARBA" id="ARBA00022516"/>
    </source>
</evidence>
<dbReference type="PANTHER" id="PTHR14269">
    <property type="entry name" value="CDP-DIACYLGLYCEROL--GLYCEROL-3-PHOSPHATE 3-PHOSPHATIDYLTRANSFERASE-RELATED"/>
    <property type="match status" value="1"/>
</dbReference>
<evidence type="ECO:0000313" key="14">
    <source>
        <dbReference type="EMBL" id="PZD73602.1"/>
    </source>
</evidence>
<keyword evidence="7" id="KW-0443">Lipid metabolism</keyword>
<keyword evidence="10" id="KW-1208">Phospholipid metabolism</keyword>
<gene>
    <name evidence="14" type="primary">pgsA_2</name>
    <name evidence="14" type="ORF">C1752_02071</name>
</gene>
<dbReference type="GO" id="GO:0008444">
    <property type="term" value="F:CDP-diacylglycerol-glycerol-3-phosphate 3-phosphatidyltransferase activity"/>
    <property type="evidence" value="ECO:0007669"/>
    <property type="project" value="UniProtKB-UniRule"/>
</dbReference>
<evidence type="ECO:0000256" key="5">
    <source>
        <dbReference type="ARBA" id="ARBA00022692"/>
    </source>
</evidence>
<dbReference type="EC" id="2.7.8.5" evidence="11"/>
<dbReference type="Proteomes" id="UP000248857">
    <property type="component" value="Unassembled WGS sequence"/>
</dbReference>
<keyword evidence="9" id="KW-0594">Phospholipid biosynthesis</keyword>
<keyword evidence="8 13" id="KW-0472">Membrane</keyword>
<keyword evidence="15" id="KW-1185">Reference proteome</keyword>
<proteinExistence type="inferred from homology"/>
<evidence type="ECO:0000256" key="12">
    <source>
        <dbReference type="RuleBase" id="RU003750"/>
    </source>
</evidence>
<dbReference type="InterPro" id="IPR048254">
    <property type="entry name" value="CDP_ALCOHOL_P_TRANSF_CS"/>
</dbReference>
<dbReference type="InterPro" id="IPR043130">
    <property type="entry name" value="CDP-OH_PTrfase_TM_dom"/>
</dbReference>
<accession>A0A2W1JSI1</accession>
<dbReference type="GO" id="GO:0016020">
    <property type="term" value="C:membrane"/>
    <property type="evidence" value="ECO:0007669"/>
    <property type="project" value="UniProtKB-SubCell"/>
</dbReference>
<feature type="transmembrane region" description="Helical" evidence="13">
    <location>
        <begin position="145"/>
        <end position="164"/>
    </location>
</feature>
<evidence type="ECO:0000256" key="1">
    <source>
        <dbReference type="ARBA" id="ARBA00004141"/>
    </source>
</evidence>
<feature type="transmembrane region" description="Helical" evidence="13">
    <location>
        <begin position="28"/>
        <end position="50"/>
    </location>
</feature>
<sequence>MTPATWITASRLLAVPILLYGLQTLDPMAHWICLGVFLLAALTDWLDGYVARRFDQVTELGKFLDPLVDKLLILCPLIALVDLQQIPAWTVAVLLTRELAIAGWRVQQTQISGANLWGKAKTVSQIVAVSLLIAPLPPSWELPTLLSYGLAIALTLISGLIYLWPQPSEA</sequence>
<dbReference type="Pfam" id="PF01066">
    <property type="entry name" value="CDP-OH_P_transf"/>
    <property type="match status" value="1"/>
</dbReference>
<evidence type="ECO:0000313" key="15">
    <source>
        <dbReference type="Proteomes" id="UP000248857"/>
    </source>
</evidence>
<keyword evidence="3" id="KW-0444">Lipid biosynthesis</keyword>
<reference evidence="14 15" key="1">
    <citation type="journal article" date="2018" name="Sci. Rep.">
        <title>A novel species of the marine cyanobacterium Acaryochloris with a unique pigment content and lifestyle.</title>
        <authorList>
            <person name="Partensky F."/>
            <person name="Six C."/>
            <person name="Ratin M."/>
            <person name="Garczarek L."/>
            <person name="Vaulot D."/>
            <person name="Probert I."/>
            <person name="Calteau A."/>
            <person name="Gourvil P."/>
            <person name="Marie D."/>
            <person name="Grebert T."/>
            <person name="Bouchier C."/>
            <person name="Le Panse S."/>
            <person name="Gachenot M."/>
            <person name="Rodriguez F."/>
            <person name="Garrido J.L."/>
        </authorList>
    </citation>
    <scope>NUCLEOTIDE SEQUENCE [LARGE SCALE GENOMIC DNA]</scope>
    <source>
        <strain evidence="14 15">RCC1774</strain>
    </source>
</reference>
<dbReference type="InterPro" id="IPR000462">
    <property type="entry name" value="CDP-OH_P_trans"/>
</dbReference>
<dbReference type="InterPro" id="IPR004570">
    <property type="entry name" value="Phosphatidylglycerol_P_synth"/>
</dbReference>
<dbReference type="InterPro" id="IPR050324">
    <property type="entry name" value="CDP-alcohol_PTase-I"/>
</dbReference>
<evidence type="ECO:0000256" key="7">
    <source>
        <dbReference type="ARBA" id="ARBA00023098"/>
    </source>
</evidence>
<evidence type="ECO:0000256" key="13">
    <source>
        <dbReference type="SAM" id="Phobius"/>
    </source>
</evidence>
<evidence type="ECO:0000256" key="8">
    <source>
        <dbReference type="ARBA" id="ARBA00023136"/>
    </source>
</evidence>
<dbReference type="OrthoDB" id="9796672at2"/>
<dbReference type="EMBL" id="PQWO01000005">
    <property type="protein sequence ID" value="PZD73602.1"/>
    <property type="molecule type" value="Genomic_DNA"/>
</dbReference>
<comment type="similarity">
    <text evidence="2 12">Belongs to the CDP-alcohol phosphatidyltransferase class-I family.</text>
</comment>
<organism evidence="14 15">
    <name type="scientific">Acaryochloris thomasi RCC1774</name>
    <dbReference type="NCBI Taxonomy" id="1764569"/>
    <lineage>
        <taxon>Bacteria</taxon>
        <taxon>Bacillati</taxon>
        <taxon>Cyanobacteriota</taxon>
        <taxon>Cyanophyceae</taxon>
        <taxon>Acaryochloridales</taxon>
        <taxon>Acaryochloridaceae</taxon>
        <taxon>Acaryochloris</taxon>
        <taxon>Acaryochloris thomasi</taxon>
    </lineage>
</organism>
<dbReference type="PROSITE" id="PS00379">
    <property type="entry name" value="CDP_ALCOHOL_P_TRANSF"/>
    <property type="match status" value="1"/>
</dbReference>
<evidence type="ECO:0000256" key="2">
    <source>
        <dbReference type="ARBA" id="ARBA00010441"/>
    </source>
</evidence>
<dbReference type="Gene3D" id="1.20.120.1760">
    <property type="match status" value="1"/>
</dbReference>
<dbReference type="PIRSF" id="PIRSF000847">
    <property type="entry name" value="Phos_ph_gly_syn"/>
    <property type="match status" value="1"/>
</dbReference>
<comment type="caution">
    <text evidence="14">The sequence shown here is derived from an EMBL/GenBank/DDBJ whole genome shotgun (WGS) entry which is preliminary data.</text>
</comment>
<keyword evidence="6 13" id="KW-1133">Transmembrane helix</keyword>
<dbReference type="AlphaFoldDB" id="A0A2W1JSI1"/>
<evidence type="ECO:0000256" key="11">
    <source>
        <dbReference type="NCBIfam" id="TIGR00560"/>
    </source>
</evidence>
<keyword evidence="4 12" id="KW-0808">Transferase</keyword>
<protein>
    <recommendedName>
        <fullName evidence="11">CDP-diacylglycerol--glycerol-3-phosphate 3-phosphatidyltransferase</fullName>
        <ecNumber evidence="11">2.7.8.5</ecNumber>
    </recommendedName>
</protein>
<evidence type="ECO:0000256" key="10">
    <source>
        <dbReference type="ARBA" id="ARBA00023264"/>
    </source>
</evidence>
<dbReference type="GO" id="GO:0046474">
    <property type="term" value="P:glycerophospholipid biosynthetic process"/>
    <property type="evidence" value="ECO:0007669"/>
    <property type="project" value="TreeGrafter"/>
</dbReference>
<evidence type="ECO:0000256" key="4">
    <source>
        <dbReference type="ARBA" id="ARBA00022679"/>
    </source>
</evidence>
<dbReference type="NCBIfam" id="TIGR00560">
    <property type="entry name" value="pgsA"/>
    <property type="match status" value="1"/>
</dbReference>
<feature type="transmembrane region" description="Helical" evidence="13">
    <location>
        <begin position="71"/>
        <end position="95"/>
    </location>
</feature>
<dbReference type="PANTHER" id="PTHR14269:SF62">
    <property type="entry name" value="CDP-DIACYLGLYCEROL--GLYCEROL-3-PHOSPHATE 3-PHOSPHATIDYLTRANSFERASE 1, CHLOROPLASTIC"/>
    <property type="match status" value="1"/>
</dbReference>
<name>A0A2W1JSI1_9CYAN</name>
<evidence type="ECO:0000256" key="9">
    <source>
        <dbReference type="ARBA" id="ARBA00023209"/>
    </source>
</evidence>
<comment type="subcellular location">
    <subcellularLocation>
        <location evidence="1">Membrane</location>
        <topology evidence="1">Multi-pass membrane protein</topology>
    </subcellularLocation>
</comment>
<evidence type="ECO:0000256" key="6">
    <source>
        <dbReference type="ARBA" id="ARBA00022989"/>
    </source>
</evidence>
<dbReference type="RefSeq" id="WP_110986033.1">
    <property type="nucleotide sequence ID" value="NZ_CAWNWM010000005.1"/>
</dbReference>